<name>A0A034WUA0_APHER</name>
<evidence type="ECO:0000313" key="7">
    <source>
        <dbReference type="EMBL" id="JAC59136.1"/>
    </source>
</evidence>
<dbReference type="SMART" id="SM00093">
    <property type="entry name" value="SERPIN"/>
    <property type="match status" value="1"/>
</dbReference>
<keyword evidence="5" id="KW-0732">Signal</keyword>
<sequence length="403" mass="46180">MNFKFGVLGLVAVSLLLASGNAKKHSSKRHLDVWLTNKARSFLMTTVNTFTGKLVEAAFNKTQDSYTICPIIVWSMLTKISDLSGGQTKEQLEDFLNWKNTSWHRLGLASLYRRYHHFKNMEVNSTGLIVIDKSVDLTDKNSDHLREIKIVNVDFSKTDEAYNIINKRAEENSDHLINEIIPKGKFEKDYRMVIANGGFIRGIWAVPFYPETSKTPFQLLDGTKKEVDMMRARGIFPIGYLNPDYSAKIIQLDYLWDNYNTAVNNYLVIPEEDVGFDKVEKLLYNFDFSNFEVDEVANINLLMPKFKLETSVELKKPLNDIGVTKIWSKESDLSGFSKNTYVNEFFHKTGIVVDPFFNEKTKSYIAPKGPVTNVVVDKPFFWITVSDHGVVILFSRITNPAYQ</sequence>
<protein>
    <submittedName>
        <fullName evidence="7">Venom serpin</fullName>
    </submittedName>
</protein>
<evidence type="ECO:0000256" key="1">
    <source>
        <dbReference type="ARBA" id="ARBA00009500"/>
    </source>
</evidence>
<dbReference type="Gene3D" id="3.30.497.10">
    <property type="entry name" value="Antithrombin, subunit I, domain 2"/>
    <property type="match status" value="1"/>
</dbReference>
<keyword evidence="3" id="KW-0722">Serine protease inhibitor</keyword>
<dbReference type="InterPro" id="IPR023796">
    <property type="entry name" value="Serpin_dom"/>
</dbReference>
<dbReference type="Pfam" id="PF00079">
    <property type="entry name" value="Serpin"/>
    <property type="match status" value="1"/>
</dbReference>
<dbReference type="AlphaFoldDB" id="A0A034WUA0"/>
<feature type="signal peptide" evidence="5">
    <location>
        <begin position="1"/>
        <end position="22"/>
    </location>
</feature>
<reference evidence="7" key="1">
    <citation type="journal article" date="2014" name="BMC Genomics">
        <title>Identification of the main venom protein components of Aphidius ervi, a parasitoid wasp of the aphid model Acyrthosiphon pisum.</title>
        <authorList>
            <person name="Colinet D."/>
            <person name="Anselme C."/>
            <person name="Deleury E."/>
            <person name="Mancini D."/>
            <person name="Poulain J."/>
            <person name="Azema-Dossat C."/>
            <person name="Belghazi M."/>
            <person name="Tares S."/>
            <person name="Pennacchio F."/>
            <person name="Poirie M."/>
            <person name="Gatti J.-L."/>
        </authorList>
    </citation>
    <scope>NUCLEOTIDE SEQUENCE</scope>
    <source>
        <strain evidence="7">FR</strain>
    </source>
</reference>
<dbReference type="PANTHER" id="PTHR11461">
    <property type="entry name" value="SERINE PROTEASE INHIBITOR, SERPIN"/>
    <property type="match status" value="1"/>
</dbReference>
<dbReference type="GO" id="GO:0005615">
    <property type="term" value="C:extracellular space"/>
    <property type="evidence" value="ECO:0007669"/>
    <property type="project" value="InterPro"/>
</dbReference>
<proteinExistence type="evidence at transcript level"/>
<evidence type="ECO:0000256" key="3">
    <source>
        <dbReference type="ARBA" id="ARBA00022900"/>
    </source>
</evidence>
<dbReference type="PANTHER" id="PTHR11461:SF211">
    <property type="entry name" value="GH10112P-RELATED"/>
    <property type="match status" value="1"/>
</dbReference>
<dbReference type="GO" id="GO:0004867">
    <property type="term" value="F:serine-type endopeptidase inhibitor activity"/>
    <property type="evidence" value="ECO:0007669"/>
    <property type="project" value="UniProtKB-KW"/>
</dbReference>
<feature type="chain" id="PRO_5001558370" evidence="5">
    <location>
        <begin position="23"/>
        <end position="403"/>
    </location>
</feature>
<keyword evidence="2" id="KW-0646">Protease inhibitor</keyword>
<dbReference type="InterPro" id="IPR042185">
    <property type="entry name" value="Serpin_sf_2"/>
</dbReference>
<dbReference type="SMR" id="A0A034WUA0"/>
<dbReference type="Gene3D" id="2.30.39.10">
    <property type="entry name" value="Alpha-1-antitrypsin, domain 1"/>
    <property type="match status" value="1"/>
</dbReference>
<evidence type="ECO:0000256" key="5">
    <source>
        <dbReference type="SAM" id="SignalP"/>
    </source>
</evidence>
<dbReference type="EMBL" id="GBCU01000012">
    <property type="protein sequence ID" value="JAC59136.1"/>
    <property type="molecule type" value="mRNA"/>
</dbReference>
<evidence type="ECO:0000256" key="4">
    <source>
        <dbReference type="RuleBase" id="RU000411"/>
    </source>
</evidence>
<dbReference type="InterPro" id="IPR042178">
    <property type="entry name" value="Serpin_sf_1"/>
</dbReference>
<dbReference type="InterPro" id="IPR000215">
    <property type="entry name" value="Serpin_fam"/>
</dbReference>
<dbReference type="SUPFAM" id="SSF56574">
    <property type="entry name" value="Serpins"/>
    <property type="match status" value="1"/>
</dbReference>
<dbReference type="InterPro" id="IPR036186">
    <property type="entry name" value="Serpin_sf"/>
</dbReference>
<evidence type="ECO:0000259" key="6">
    <source>
        <dbReference type="SMART" id="SM00093"/>
    </source>
</evidence>
<comment type="similarity">
    <text evidence="1 4">Belongs to the serpin family.</text>
</comment>
<feature type="domain" description="Serpin" evidence="6">
    <location>
        <begin position="59"/>
        <end position="400"/>
    </location>
</feature>
<evidence type="ECO:0000256" key="2">
    <source>
        <dbReference type="ARBA" id="ARBA00022690"/>
    </source>
</evidence>
<accession>A0A034WUA0</accession>
<dbReference type="CDD" id="cd00172">
    <property type="entry name" value="serpin"/>
    <property type="match status" value="1"/>
</dbReference>
<organism evidence="7">
    <name type="scientific">Aphidius ervi</name>
    <name type="common">Aphid parasite</name>
    <dbReference type="NCBI Taxonomy" id="37627"/>
    <lineage>
        <taxon>Eukaryota</taxon>
        <taxon>Metazoa</taxon>
        <taxon>Ecdysozoa</taxon>
        <taxon>Arthropoda</taxon>
        <taxon>Hexapoda</taxon>
        <taxon>Insecta</taxon>
        <taxon>Pterygota</taxon>
        <taxon>Neoptera</taxon>
        <taxon>Endopterygota</taxon>
        <taxon>Hymenoptera</taxon>
        <taxon>Apocrita</taxon>
        <taxon>Ichneumonoidea</taxon>
        <taxon>Braconidae</taxon>
        <taxon>Aphidiinae</taxon>
        <taxon>Aphidius</taxon>
    </lineage>
</organism>